<dbReference type="Pfam" id="PF00097">
    <property type="entry name" value="zf-C3HC4"/>
    <property type="match status" value="1"/>
</dbReference>
<dbReference type="GO" id="GO:0008270">
    <property type="term" value="F:zinc ion binding"/>
    <property type="evidence" value="ECO:0007669"/>
    <property type="project" value="UniProtKB-KW"/>
</dbReference>
<sequence>MEFVKLQCNICFSVSEIKNYHLQPVDRLNIIAILELDTCKHQLCSLCIRKIRKQKKLPCPLCRVNNLYFNIYSVNRNIVDVIKCNVANIVQWNKSNDDLDAASVAALLFEKSLLDASEDYETVNINDSQLQTTLNKLQLNVFKQNQLNAKQKLIFDDLQETNKHLQTKLNSIRSEYNSINKLSKELQLKRILMEKSIKILQEDHAKLAAKNVKLSNENKILSNKNIELIKHKNLLQKEYLNQKSHTFTYTTNVTYM</sequence>
<dbReference type="SUPFAM" id="SSF57850">
    <property type="entry name" value="RING/U-box"/>
    <property type="match status" value="1"/>
</dbReference>
<dbReference type="PROSITE" id="PS50089">
    <property type="entry name" value="ZF_RING_2"/>
    <property type="match status" value="1"/>
</dbReference>
<dbReference type="PROSITE" id="PS00518">
    <property type="entry name" value="ZF_RING_1"/>
    <property type="match status" value="1"/>
</dbReference>
<keyword evidence="3" id="KW-0862">Zinc</keyword>
<dbReference type="InterPro" id="IPR017907">
    <property type="entry name" value="Znf_RING_CS"/>
</dbReference>
<dbReference type="SMART" id="SM00184">
    <property type="entry name" value="RING"/>
    <property type="match status" value="1"/>
</dbReference>
<dbReference type="InterPro" id="IPR001841">
    <property type="entry name" value="Znf_RING"/>
</dbReference>
<dbReference type="EMBL" id="OL685370">
    <property type="protein sequence ID" value="USC25932.1"/>
    <property type="molecule type" value="Genomic_DNA"/>
</dbReference>
<keyword evidence="2 4" id="KW-0863">Zinc-finger</keyword>
<keyword evidence="5" id="KW-0175">Coiled coil</keyword>
<evidence type="ECO:0000256" key="4">
    <source>
        <dbReference type="PROSITE-ProRule" id="PRU00175"/>
    </source>
</evidence>
<keyword evidence="1" id="KW-0479">Metal-binding</keyword>
<proteinExistence type="predicted"/>
<evidence type="ECO:0000259" key="6">
    <source>
        <dbReference type="PROSITE" id="PS50089"/>
    </source>
</evidence>
<dbReference type="InterPro" id="IPR018957">
    <property type="entry name" value="Znf_C3HC4_RING-type"/>
</dbReference>
<accession>A0AAE9RZ40</accession>
<protein>
    <submittedName>
        <fullName evidence="7">Cg30</fullName>
    </submittedName>
</protein>
<keyword evidence="8" id="KW-1185">Reference proteome</keyword>
<name>A0AAE9RZ40_9ABAC</name>
<dbReference type="InterPro" id="IPR013083">
    <property type="entry name" value="Znf_RING/FYVE/PHD"/>
</dbReference>
<feature type="domain" description="RING-type" evidence="6">
    <location>
        <begin position="8"/>
        <end position="63"/>
    </location>
</feature>
<evidence type="ECO:0000313" key="8">
    <source>
        <dbReference type="Proteomes" id="UP001256712"/>
    </source>
</evidence>
<dbReference type="Gene3D" id="3.30.40.10">
    <property type="entry name" value="Zinc/RING finger domain, C3HC4 (zinc finger)"/>
    <property type="match status" value="1"/>
</dbReference>
<feature type="coiled-coil region" evidence="5">
    <location>
        <begin position="155"/>
        <end position="217"/>
    </location>
</feature>
<evidence type="ECO:0000256" key="5">
    <source>
        <dbReference type="SAM" id="Coils"/>
    </source>
</evidence>
<evidence type="ECO:0000256" key="2">
    <source>
        <dbReference type="ARBA" id="ARBA00022771"/>
    </source>
</evidence>
<reference evidence="7" key="1">
    <citation type="journal article" date="2022" name="J. Invertebr. Pathol.">
        <title>Identification of a new nucleopolyhedrovirus isolated from the olive leaf moth, Palpita vitrealis, from two locations in Egypt.</title>
        <authorList>
            <person name="El-Salamouny S."/>
            <person name="Wennmann J.T."/>
            <person name="Kleespies R.G."/>
            <person name="Richert-Poggeler K.R."/>
            <person name="Mansour A."/>
            <person name="Awad M."/>
            <person name="Agamy E."/>
            <person name="Salama R."/>
            <person name="Jehle J.A."/>
        </authorList>
    </citation>
    <scope>NUCLEOTIDE SEQUENCE</scope>
    <source>
        <strain evidence="7">Giza 2005</strain>
    </source>
</reference>
<evidence type="ECO:0000256" key="1">
    <source>
        <dbReference type="ARBA" id="ARBA00022723"/>
    </source>
</evidence>
<organism evidence="7 8">
    <name type="scientific">Palpita vitrealis nucleopolyhedrovirus</name>
    <dbReference type="NCBI Taxonomy" id="2951960"/>
    <lineage>
        <taxon>Viruses</taxon>
        <taxon>Viruses incertae sedis</taxon>
        <taxon>Naldaviricetes</taxon>
        <taxon>Lefavirales</taxon>
        <taxon>Baculoviridae</taxon>
        <taxon>Alphabaculovirus</taxon>
        <taxon>Alphabaculovirus pavitrealis</taxon>
    </lineage>
</organism>
<dbReference type="Proteomes" id="UP001256712">
    <property type="component" value="Segment"/>
</dbReference>
<evidence type="ECO:0000256" key="3">
    <source>
        <dbReference type="ARBA" id="ARBA00022833"/>
    </source>
</evidence>
<evidence type="ECO:0000313" key="7">
    <source>
        <dbReference type="EMBL" id="USC25932.1"/>
    </source>
</evidence>